<dbReference type="InterPro" id="IPR007275">
    <property type="entry name" value="YTH_domain"/>
</dbReference>
<gene>
    <name evidence="12" type="ORF">NC653_000160</name>
</gene>
<keyword evidence="5" id="KW-0732">Signal</keyword>
<dbReference type="FunFam" id="3.30.70.80:FF:000002">
    <property type="entry name" value="Subtilisin-like protease SBT5.3"/>
    <property type="match status" value="1"/>
</dbReference>
<dbReference type="SUPFAM" id="SSF52743">
    <property type="entry name" value="Subtilisin-like"/>
    <property type="match status" value="1"/>
</dbReference>
<evidence type="ECO:0000256" key="3">
    <source>
        <dbReference type="ARBA" id="ARBA00022490"/>
    </source>
</evidence>
<evidence type="ECO:0000256" key="10">
    <source>
        <dbReference type="SAM" id="MobiDB-lite"/>
    </source>
</evidence>
<evidence type="ECO:0000256" key="6">
    <source>
        <dbReference type="ARBA" id="ARBA00022801"/>
    </source>
</evidence>
<comment type="subcellular location">
    <subcellularLocation>
        <location evidence="1">Cytoplasm</location>
    </subcellularLocation>
</comment>
<feature type="compositionally biased region" description="Low complexity" evidence="10">
    <location>
        <begin position="707"/>
        <end position="718"/>
    </location>
</feature>
<dbReference type="Gene3D" id="3.50.30.30">
    <property type="match status" value="1"/>
</dbReference>
<comment type="caution">
    <text evidence="12">The sequence shown here is derived from an EMBL/GenBank/DDBJ whole genome shotgun (WGS) entry which is preliminary data.</text>
</comment>
<feature type="compositionally biased region" description="Basic and acidic residues" evidence="10">
    <location>
        <begin position="848"/>
        <end position="859"/>
    </location>
</feature>
<keyword evidence="4" id="KW-0645">Protease</keyword>
<dbReference type="InterPro" id="IPR000209">
    <property type="entry name" value="Peptidase_S8/S53_dom"/>
</dbReference>
<dbReference type="Gene3D" id="3.40.50.200">
    <property type="entry name" value="Peptidase S8/S53 domain"/>
    <property type="match status" value="1"/>
</dbReference>
<dbReference type="GO" id="GO:0006508">
    <property type="term" value="P:proteolysis"/>
    <property type="evidence" value="ECO:0007669"/>
    <property type="project" value="UniProtKB-KW"/>
</dbReference>
<keyword evidence="7" id="KW-0720">Serine protease</keyword>
<evidence type="ECO:0000259" key="11">
    <source>
        <dbReference type="PROSITE" id="PS50882"/>
    </source>
</evidence>
<keyword evidence="13" id="KW-1185">Reference proteome</keyword>
<evidence type="ECO:0000256" key="1">
    <source>
        <dbReference type="ARBA" id="ARBA00004496"/>
    </source>
</evidence>
<dbReference type="CDD" id="cd21134">
    <property type="entry name" value="YTH"/>
    <property type="match status" value="1"/>
</dbReference>
<dbReference type="AlphaFoldDB" id="A0AAD6WEI9"/>
<dbReference type="PROSITE" id="PS50882">
    <property type="entry name" value="YTH"/>
    <property type="match status" value="1"/>
</dbReference>
<dbReference type="InterPro" id="IPR045168">
    <property type="entry name" value="YTH_prot"/>
</dbReference>
<evidence type="ECO:0000256" key="4">
    <source>
        <dbReference type="ARBA" id="ARBA00022670"/>
    </source>
</evidence>
<dbReference type="GO" id="GO:0061157">
    <property type="term" value="P:mRNA destabilization"/>
    <property type="evidence" value="ECO:0007669"/>
    <property type="project" value="TreeGrafter"/>
</dbReference>
<dbReference type="Pfam" id="PF05922">
    <property type="entry name" value="Inhibitor_I9"/>
    <property type="match status" value="1"/>
</dbReference>
<evidence type="ECO:0000313" key="12">
    <source>
        <dbReference type="EMBL" id="KAJ7009397.1"/>
    </source>
</evidence>
<reference evidence="12 13" key="1">
    <citation type="journal article" date="2023" name="Mol. Ecol. Resour.">
        <title>Chromosome-level genome assembly of a triploid poplar Populus alba 'Berolinensis'.</title>
        <authorList>
            <person name="Chen S."/>
            <person name="Yu Y."/>
            <person name="Wang X."/>
            <person name="Wang S."/>
            <person name="Zhang T."/>
            <person name="Zhou Y."/>
            <person name="He R."/>
            <person name="Meng N."/>
            <person name="Wang Y."/>
            <person name="Liu W."/>
            <person name="Liu Z."/>
            <person name="Liu J."/>
            <person name="Guo Q."/>
            <person name="Huang H."/>
            <person name="Sederoff R.R."/>
            <person name="Wang G."/>
            <person name="Qu G."/>
            <person name="Chen S."/>
        </authorList>
    </citation>
    <scope>NUCLEOTIDE SEQUENCE [LARGE SCALE GENOMIC DNA]</scope>
    <source>
        <strain evidence="12">SC-2020</strain>
    </source>
</reference>
<dbReference type="InterPro" id="IPR036852">
    <property type="entry name" value="Peptidase_S8/S53_dom_sf"/>
</dbReference>
<evidence type="ECO:0000256" key="5">
    <source>
        <dbReference type="ARBA" id="ARBA00022729"/>
    </source>
</evidence>
<keyword evidence="3" id="KW-0963">Cytoplasm</keyword>
<dbReference type="Pfam" id="PF00082">
    <property type="entry name" value="Peptidase_S8"/>
    <property type="match status" value="1"/>
</dbReference>
<dbReference type="PANTHER" id="PTHR12357">
    <property type="entry name" value="YTH YT521-B HOMOLOGY DOMAIN-CONTAINING"/>
    <property type="match status" value="1"/>
</dbReference>
<dbReference type="EMBL" id="JAQIZT010000001">
    <property type="protein sequence ID" value="KAJ7009397.1"/>
    <property type="molecule type" value="Genomic_DNA"/>
</dbReference>
<dbReference type="GO" id="GO:0003729">
    <property type="term" value="F:mRNA binding"/>
    <property type="evidence" value="ECO:0007669"/>
    <property type="project" value="TreeGrafter"/>
</dbReference>
<comment type="similarity">
    <text evidence="2 9">Belongs to the peptidase S8 family.</text>
</comment>
<protein>
    <recommendedName>
        <fullName evidence="11">YTH domain-containing protein</fullName>
    </recommendedName>
</protein>
<organism evidence="12 13">
    <name type="scientific">Populus alba x Populus x berolinensis</name>
    <dbReference type="NCBI Taxonomy" id="444605"/>
    <lineage>
        <taxon>Eukaryota</taxon>
        <taxon>Viridiplantae</taxon>
        <taxon>Streptophyta</taxon>
        <taxon>Embryophyta</taxon>
        <taxon>Tracheophyta</taxon>
        <taxon>Spermatophyta</taxon>
        <taxon>Magnoliopsida</taxon>
        <taxon>eudicotyledons</taxon>
        <taxon>Gunneridae</taxon>
        <taxon>Pentapetalae</taxon>
        <taxon>rosids</taxon>
        <taxon>fabids</taxon>
        <taxon>Malpighiales</taxon>
        <taxon>Salicaceae</taxon>
        <taxon>Saliceae</taxon>
        <taxon>Populus</taxon>
    </lineage>
</organism>
<keyword evidence="6" id="KW-0378">Hydrolase</keyword>
<dbReference type="Gene3D" id="3.10.590.10">
    <property type="entry name" value="ph1033 like domains"/>
    <property type="match status" value="1"/>
</dbReference>
<accession>A0AAD6WEI9</accession>
<dbReference type="InterPro" id="IPR010259">
    <property type="entry name" value="S8pro/Inhibitor_I9"/>
</dbReference>
<evidence type="ECO:0000313" key="13">
    <source>
        <dbReference type="Proteomes" id="UP001164929"/>
    </source>
</evidence>
<dbReference type="FunFam" id="3.10.590.10:FF:000001">
    <property type="entry name" value="YTH domain family 1, isoform CRA_a"/>
    <property type="match status" value="1"/>
</dbReference>
<feature type="domain" description="YTH" evidence="11">
    <location>
        <begin position="875"/>
        <end position="1012"/>
    </location>
</feature>
<dbReference type="Proteomes" id="UP001164929">
    <property type="component" value="Chromosome 1"/>
</dbReference>
<evidence type="ECO:0000256" key="9">
    <source>
        <dbReference type="PROSITE-ProRule" id="PRU01240"/>
    </source>
</evidence>
<dbReference type="PROSITE" id="PS51892">
    <property type="entry name" value="SUBTILASE"/>
    <property type="match status" value="1"/>
</dbReference>
<feature type="region of interest" description="Disordered" evidence="10">
    <location>
        <begin position="625"/>
        <end position="649"/>
    </location>
</feature>
<name>A0AAD6WEI9_9ROSI</name>
<sequence>MLFNPKQTCDFSMGDMATYLQCFWGLFLSLTLYFIQSESTSHVYVVYLGRSQFHDPLVTSKSHIQLLSNVFSSEEEAKQSMLYSYKHGFSGFSAKLNSTQATILANTKGVISVFRSKVLKLHTTRSWDFLGLTLYSGEVTPLQLTYGDDVVVGVFDTEYRSARDFLGHGTHTASTAVGSMVKNASFLEFALGTARGGAPRARLAVYKVCWGKNFDGNCAEADILAAFDDALHDGVNIISASFGSDPPLTPFFSSSADIGSFHAMQLGVSSVFSAGNAGPDPSLVGNVAPWTISVAASSIDRVFPTEIVIDSNFSVMGESLITKEINGRLVSAFSYFADGACLMENWNKRVAKRKIILCFSNRGPVPSAGIAQAAVLAASGSGVIFVEPPTRQIVDVDIIPTVRVDKSQGRYDFGEIVWSDGFHKVRSPLVVLVNNSNDDDDDDPSVFASNTTAASSKTSDLLQKLSLDSQTKTLDMPEPTNKIQPSDRSVTPALSNFMDPTVCYLPNGYPSYYYGGYNGTGEWDDYSKYLNTEGVDMTSVSTSGNGSAMYPHGYWYGPYGPYSPAASPVPTMGNDGQLYGPQHYQYPTPYFQPLTPTSEPFIPSHVAPSQGDLSITTAADQKSLPVETGKENSNGIANGGDVKGANGAVPYKPKYQNSYGRGSYTKGIPASGYKDLRSCFDRLQPDIPLLDSSVLSDGLYRNTDISSSFSKASNAPSSRNQNFHQNSHFMGWQHPGLASGMGSTHGYMNRMYSNKLYGQYGNGFKSGMGFGSGGYNAGINGQGWLPIDSKYKPKGQGNGYFGFRNENIDGLNELNRGPRAKGYFKNQKGFVPSTAVKGQGVPSSDTNAEEKDKTTEVPDREQYNKADFPVEYADAKFFIIKSYSEDDVHKCIKYNVWASTPNGNKKLDAAYQEAGQKSGGCPVFLLFSVNTSGQFVGLAEMTGRVDFDKSVEYWQQDKWTGYFPVKWHFVKDVPNSLLKHITLENNENKPVTNSRDTQEVKLEQGLEMIKIFKEHSSKTCILDDFGYGMESQVMKRKSW</sequence>
<dbReference type="Gene3D" id="3.30.70.80">
    <property type="entry name" value="Peptidase S8 propeptide/proteinase inhibitor I9"/>
    <property type="match status" value="1"/>
</dbReference>
<dbReference type="GO" id="GO:0004252">
    <property type="term" value="F:serine-type endopeptidase activity"/>
    <property type="evidence" value="ECO:0007669"/>
    <property type="project" value="InterPro"/>
</dbReference>
<evidence type="ECO:0000256" key="2">
    <source>
        <dbReference type="ARBA" id="ARBA00011073"/>
    </source>
</evidence>
<feature type="region of interest" description="Disordered" evidence="10">
    <location>
        <begin position="707"/>
        <end position="726"/>
    </location>
</feature>
<dbReference type="InterPro" id="IPR037045">
    <property type="entry name" value="S8pro/Inhibitor_I9_sf"/>
</dbReference>
<feature type="region of interest" description="Disordered" evidence="10">
    <location>
        <begin position="833"/>
        <end position="859"/>
    </location>
</feature>
<keyword evidence="8" id="KW-0694">RNA-binding</keyword>
<evidence type="ECO:0000256" key="8">
    <source>
        <dbReference type="ARBA" id="ARBA00022884"/>
    </source>
</evidence>
<comment type="caution">
    <text evidence="9">Lacks conserved residue(s) required for the propagation of feature annotation.</text>
</comment>
<proteinExistence type="inferred from homology"/>
<dbReference type="GO" id="GO:0005737">
    <property type="term" value="C:cytoplasm"/>
    <property type="evidence" value="ECO:0007669"/>
    <property type="project" value="UniProtKB-SubCell"/>
</dbReference>
<evidence type="ECO:0000256" key="7">
    <source>
        <dbReference type="ARBA" id="ARBA00022825"/>
    </source>
</evidence>
<dbReference type="Pfam" id="PF04146">
    <property type="entry name" value="YTH"/>
    <property type="match status" value="1"/>
</dbReference>
<dbReference type="CDD" id="cd02120">
    <property type="entry name" value="PA_subtilisin_like"/>
    <property type="match status" value="1"/>
</dbReference>
<dbReference type="PANTHER" id="PTHR12357:SF99">
    <property type="entry name" value="YTH DOMAIN-CONTAINING PROTEIN ECT2-RELATED"/>
    <property type="match status" value="1"/>
</dbReference>